<dbReference type="Proteomes" id="UP001516400">
    <property type="component" value="Unassembled WGS sequence"/>
</dbReference>
<protein>
    <recommendedName>
        <fullName evidence="2">FP protein C-terminal domain-containing protein</fullName>
    </recommendedName>
</protein>
<feature type="domain" description="FP protein C-terminal" evidence="2">
    <location>
        <begin position="105"/>
        <end position="144"/>
    </location>
</feature>
<dbReference type="Pfam" id="PF25298">
    <property type="entry name" value="Baculo_FP_2nd"/>
    <property type="match status" value="1"/>
</dbReference>
<organism evidence="3 4">
    <name type="scientific">Cryptolaemus montrouzieri</name>
    <dbReference type="NCBI Taxonomy" id="559131"/>
    <lineage>
        <taxon>Eukaryota</taxon>
        <taxon>Metazoa</taxon>
        <taxon>Ecdysozoa</taxon>
        <taxon>Arthropoda</taxon>
        <taxon>Hexapoda</taxon>
        <taxon>Insecta</taxon>
        <taxon>Pterygota</taxon>
        <taxon>Neoptera</taxon>
        <taxon>Endopterygota</taxon>
        <taxon>Coleoptera</taxon>
        <taxon>Polyphaga</taxon>
        <taxon>Cucujiformia</taxon>
        <taxon>Coccinelloidea</taxon>
        <taxon>Coccinellidae</taxon>
        <taxon>Scymninae</taxon>
        <taxon>Scymnini</taxon>
        <taxon>Cryptolaemus</taxon>
    </lineage>
</organism>
<evidence type="ECO:0000313" key="4">
    <source>
        <dbReference type="Proteomes" id="UP001516400"/>
    </source>
</evidence>
<evidence type="ECO:0000259" key="2">
    <source>
        <dbReference type="Pfam" id="PF25298"/>
    </source>
</evidence>
<gene>
    <name evidence="3" type="ORF">HHI36_018262</name>
</gene>
<dbReference type="EMBL" id="JABFTP020000165">
    <property type="protein sequence ID" value="KAL3284094.1"/>
    <property type="molecule type" value="Genomic_DNA"/>
</dbReference>
<comment type="caution">
    <text evidence="3">The sequence shown here is derived from an EMBL/GenBank/DDBJ whole genome shotgun (WGS) entry which is preliminary data.</text>
</comment>
<accession>A0ABD2P022</accession>
<reference evidence="3 4" key="1">
    <citation type="journal article" date="2021" name="BMC Biol.">
        <title>Horizontally acquired antibacterial genes associated with adaptive radiation of ladybird beetles.</title>
        <authorList>
            <person name="Li H.S."/>
            <person name="Tang X.F."/>
            <person name="Huang Y.H."/>
            <person name="Xu Z.Y."/>
            <person name="Chen M.L."/>
            <person name="Du X.Y."/>
            <person name="Qiu B.Y."/>
            <person name="Chen P.T."/>
            <person name="Zhang W."/>
            <person name="Slipinski A."/>
            <person name="Escalona H.E."/>
            <person name="Waterhouse R.M."/>
            <person name="Zwick A."/>
            <person name="Pang H."/>
        </authorList>
    </citation>
    <scope>NUCLEOTIDE SEQUENCE [LARGE SCALE GENOMIC DNA]</scope>
    <source>
        <strain evidence="3">SYSU2018</strain>
    </source>
</reference>
<evidence type="ECO:0000256" key="1">
    <source>
        <dbReference type="SAM" id="Coils"/>
    </source>
</evidence>
<evidence type="ECO:0000313" key="3">
    <source>
        <dbReference type="EMBL" id="KAL3284094.1"/>
    </source>
</evidence>
<name>A0ABD2P022_9CUCU</name>
<dbReference type="AlphaFoldDB" id="A0ABD2P022"/>
<keyword evidence="1" id="KW-0175">Coiled coil</keyword>
<keyword evidence="4" id="KW-1185">Reference proteome</keyword>
<feature type="coiled-coil region" evidence="1">
    <location>
        <begin position="2"/>
        <end position="29"/>
    </location>
</feature>
<proteinExistence type="predicted"/>
<sequence length="145" mass="16450">MLRKITTKLDDLTQKYEEQVEKNKKLTIAIVTGIPQTNEGTSKVITKILGKLKISDKISSKNLTCKLINSANAKSSTNAFIKVELSREGDKATFMKAKGIEVSNLKKEQQYRFAWTNDVNIFLRKTETSKQILVKSLEDLEKLKN</sequence>
<dbReference type="InterPro" id="IPR057251">
    <property type="entry name" value="FP_C"/>
</dbReference>